<protein>
    <submittedName>
        <fullName evidence="2">Uncharacterized protein</fullName>
    </submittedName>
</protein>
<dbReference type="Proteomes" id="UP001501747">
    <property type="component" value="Unassembled WGS sequence"/>
</dbReference>
<organism evidence="2 3">
    <name type="scientific">Allokutzneria multivorans</name>
    <dbReference type="NCBI Taxonomy" id="1142134"/>
    <lineage>
        <taxon>Bacteria</taxon>
        <taxon>Bacillati</taxon>
        <taxon>Actinomycetota</taxon>
        <taxon>Actinomycetes</taxon>
        <taxon>Pseudonocardiales</taxon>
        <taxon>Pseudonocardiaceae</taxon>
        <taxon>Allokutzneria</taxon>
    </lineage>
</organism>
<reference evidence="3" key="1">
    <citation type="journal article" date="2019" name="Int. J. Syst. Evol. Microbiol.">
        <title>The Global Catalogue of Microorganisms (GCM) 10K type strain sequencing project: providing services to taxonomists for standard genome sequencing and annotation.</title>
        <authorList>
            <consortium name="The Broad Institute Genomics Platform"/>
            <consortium name="The Broad Institute Genome Sequencing Center for Infectious Disease"/>
            <person name="Wu L."/>
            <person name="Ma J."/>
        </authorList>
    </citation>
    <scope>NUCLEOTIDE SEQUENCE [LARGE SCALE GENOMIC DNA]</scope>
    <source>
        <strain evidence="3">JCM 17342</strain>
    </source>
</reference>
<evidence type="ECO:0000256" key="1">
    <source>
        <dbReference type="SAM" id="MobiDB-lite"/>
    </source>
</evidence>
<proteinExistence type="predicted"/>
<evidence type="ECO:0000313" key="2">
    <source>
        <dbReference type="EMBL" id="GAA3995630.1"/>
    </source>
</evidence>
<accession>A0ABP7RCQ9</accession>
<dbReference type="EMBL" id="BAABAL010000005">
    <property type="protein sequence ID" value="GAA3995630.1"/>
    <property type="molecule type" value="Genomic_DNA"/>
</dbReference>
<keyword evidence="3" id="KW-1185">Reference proteome</keyword>
<feature type="region of interest" description="Disordered" evidence="1">
    <location>
        <begin position="30"/>
        <end position="59"/>
    </location>
</feature>
<sequence>MTSSSTRLGVAAPDRPWKLLRMALDEQDLCGHTPEPDGYGEIGRPGSGFGTVESDREEA</sequence>
<dbReference type="RefSeq" id="WP_344871885.1">
    <property type="nucleotide sequence ID" value="NZ_BAABAL010000005.1"/>
</dbReference>
<gene>
    <name evidence="2" type="ORF">GCM10022247_14350</name>
</gene>
<evidence type="ECO:0000313" key="3">
    <source>
        <dbReference type="Proteomes" id="UP001501747"/>
    </source>
</evidence>
<feature type="compositionally biased region" description="Gly residues" evidence="1">
    <location>
        <begin position="40"/>
        <end position="49"/>
    </location>
</feature>
<name>A0ABP7RCQ9_9PSEU</name>
<comment type="caution">
    <text evidence="2">The sequence shown here is derived from an EMBL/GenBank/DDBJ whole genome shotgun (WGS) entry which is preliminary data.</text>
</comment>